<dbReference type="Proteomes" id="UP000192418">
    <property type="component" value="Unassembled WGS sequence"/>
</dbReference>
<dbReference type="EMBL" id="FWXY01000008">
    <property type="protein sequence ID" value="SMC72292.1"/>
    <property type="molecule type" value="Genomic_DNA"/>
</dbReference>
<name>A0A1W2BHY8_9BACT</name>
<keyword evidence="2" id="KW-1185">Reference proteome</keyword>
<accession>A0A1W2BHY8</accession>
<gene>
    <name evidence="1" type="ORF">SAMN02746065_10894</name>
</gene>
<evidence type="ECO:0000313" key="2">
    <source>
        <dbReference type="Proteomes" id="UP000192418"/>
    </source>
</evidence>
<evidence type="ECO:0000313" key="1">
    <source>
        <dbReference type="EMBL" id="SMC72292.1"/>
    </source>
</evidence>
<organism evidence="1 2">
    <name type="scientific">Desulfocicer vacuolatum DSM 3385</name>
    <dbReference type="NCBI Taxonomy" id="1121400"/>
    <lineage>
        <taxon>Bacteria</taxon>
        <taxon>Pseudomonadati</taxon>
        <taxon>Thermodesulfobacteriota</taxon>
        <taxon>Desulfobacteria</taxon>
        <taxon>Desulfobacterales</taxon>
        <taxon>Desulfobacteraceae</taxon>
        <taxon>Desulfocicer</taxon>
    </lineage>
</organism>
<dbReference type="STRING" id="1121400.SAMN02746065_10894"/>
<reference evidence="1 2" key="1">
    <citation type="submission" date="2017-04" db="EMBL/GenBank/DDBJ databases">
        <authorList>
            <person name="Afonso C.L."/>
            <person name="Miller P.J."/>
            <person name="Scott M.A."/>
            <person name="Spackman E."/>
            <person name="Goraichik I."/>
            <person name="Dimitrov K.M."/>
            <person name="Suarez D.L."/>
            <person name="Swayne D.E."/>
        </authorList>
    </citation>
    <scope>NUCLEOTIDE SEQUENCE [LARGE SCALE GENOMIC DNA]</scope>
    <source>
        <strain evidence="1 2">DSM 3385</strain>
    </source>
</reference>
<dbReference type="AlphaFoldDB" id="A0A1W2BHY8"/>
<protein>
    <submittedName>
        <fullName evidence="1">Uncharacterized protein</fullName>
    </submittedName>
</protein>
<proteinExistence type="predicted"/>
<sequence length="45" mass="5379">MSEYGVLAEYLLWMNSLLYDQRLLLLDRRIKLIIPPLNKPCVMEL</sequence>